<reference evidence="5" key="2">
    <citation type="submission" date="2025-09" db="UniProtKB">
        <authorList>
            <consortium name="Ensembl"/>
        </authorList>
    </citation>
    <scope>IDENTIFICATION</scope>
</reference>
<reference evidence="5" key="1">
    <citation type="submission" date="2025-08" db="UniProtKB">
        <authorList>
            <consortium name="Ensembl"/>
        </authorList>
    </citation>
    <scope>IDENTIFICATION</scope>
</reference>
<evidence type="ECO:0000313" key="5">
    <source>
        <dbReference type="Ensembl" id="ENSKMAP00000009936.1"/>
    </source>
</evidence>
<dbReference type="OrthoDB" id="2142683at2759"/>
<dbReference type="AlphaFoldDB" id="A0A3Q3A0Z0"/>
<dbReference type="PANTHER" id="PTHR45710">
    <property type="entry name" value="C-TYPE LECTIN DOMAIN-CONTAINING PROTEIN 180"/>
    <property type="match status" value="1"/>
</dbReference>
<dbReference type="InterPro" id="IPR001304">
    <property type="entry name" value="C-type_lectin-like"/>
</dbReference>
<name>A0A3Q3A0Z0_KRYMA</name>
<evidence type="ECO:0000256" key="1">
    <source>
        <dbReference type="ARBA" id="ARBA00004401"/>
    </source>
</evidence>
<dbReference type="PANTHER" id="PTHR45710:SF8">
    <property type="entry name" value="RERATING FAMILY MEMBER 4"/>
    <property type="match status" value="1"/>
</dbReference>
<dbReference type="OMA" id="FFTWICE"/>
<dbReference type="GeneID" id="108246371"/>
<dbReference type="GO" id="GO:0005886">
    <property type="term" value="C:plasma membrane"/>
    <property type="evidence" value="ECO:0007669"/>
    <property type="project" value="UniProtKB-SubCell"/>
</dbReference>
<dbReference type="InterPro" id="IPR016187">
    <property type="entry name" value="CTDL_fold"/>
</dbReference>
<evidence type="ECO:0000256" key="3">
    <source>
        <dbReference type="SAM" id="Phobius"/>
    </source>
</evidence>
<dbReference type="PROSITE" id="PS50041">
    <property type="entry name" value="C_TYPE_LECTIN_2"/>
    <property type="match status" value="1"/>
</dbReference>
<dbReference type="RefSeq" id="XP_017289364.1">
    <property type="nucleotide sequence ID" value="XM_017433875.3"/>
</dbReference>
<accession>A0A3Q3A0Z0</accession>
<organism evidence="5 6">
    <name type="scientific">Kryptolebias marmoratus</name>
    <name type="common">Mangrove killifish</name>
    <name type="synonym">Rivulus marmoratus</name>
    <dbReference type="NCBI Taxonomy" id="37003"/>
    <lineage>
        <taxon>Eukaryota</taxon>
        <taxon>Metazoa</taxon>
        <taxon>Chordata</taxon>
        <taxon>Craniata</taxon>
        <taxon>Vertebrata</taxon>
        <taxon>Euteleostomi</taxon>
        <taxon>Actinopterygii</taxon>
        <taxon>Neopterygii</taxon>
        <taxon>Teleostei</taxon>
        <taxon>Neoteleostei</taxon>
        <taxon>Acanthomorphata</taxon>
        <taxon>Ovalentaria</taxon>
        <taxon>Atherinomorphae</taxon>
        <taxon>Cyprinodontiformes</taxon>
        <taxon>Rivulidae</taxon>
        <taxon>Kryptolebias</taxon>
    </lineage>
</organism>
<dbReference type="InterPro" id="IPR050828">
    <property type="entry name" value="C-type_lectin/matrix_domain"/>
</dbReference>
<proteinExistence type="predicted"/>
<feature type="region of interest" description="Disordered" evidence="2">
    <location>
        <begin position="40"/>
        <end position="62"/>
    </location>
</feature>
<sequence length="247" mass="28806">MSCNIYEDPDLMMKVRYSKGARAKREDRVETVVEIYESSDASPDRRVGPIRQDGGAPTESRGQDLQRNNYRIAALILGLLCLMLLGGIGVLLNLYLMVLSKLESIFAQNKNLTEIQRSNENQTQVTDWHWFRKQCFYASTEKKNWTESRKDCQRRGADLVVINNYDKHELVKKLKIHGESWIGLEFVNPQWEKKWQWIDGTKPIYLSWKQGEPENHDTDSKVYSDLQGNWITTKNGSKHWICEKMTC</sequence>
<evidence type="ECO:0000259" key="4">
    <source>
        <dbReference type="PROSITE" id="PS50041"/>
    </source>
</evidence>
<dbReference type="GeneTree" id="ENSGT00940000172892"/>
<keyword evidence="3" id="KW-1133">Transmembrane helix</keyword>
<dbReference type="Proteomes" id="UP000264800">
    <property type="component" value="Unplaced"/>
</dbReference>
<protein>
    <submittedName>
        <fullName evidence="5">CD209 antigen-like protein E</fullName>
    </submittedName>
</protein>
<dbReference type="SMART" id="SM00034">
    <property type="entry name" value="CLECT"/>
    <property type="match status" value="1"/>
</dbReference>
<dbReference type="Pfam" id="PF00059">
    <property type="entry name" value="Lectin_C"/>
    <property type="match status" value="1"/>
</dbReference>
<keyword evidence="6" id="KW-1185">Reference proteome</keyword>
<dbReference type="Ensembl" id="ENSKMAT00000010095.1">
    <property type="protein sequence ID" value="ENSKMAP00000009936.1"/>
    <property type="gene ID" value="ENSKMAG00000007472.1"/>
</dbReference>
<dbReference type="Gene3D" id="3.10.100.10">
    <property type="entry name" value="Mannose-Binding Protein A, subunit A"/>
    <property type="match status" value="1"/>
</dbReference>
<keyword evidence="3" id="KW-0812">Transmembrane</keyword>
<dbReference type="SUPFAM" id="SSF56436">
    <property type="entry name" value="C-type lectin-like"/>
    <property type="match status" value="1"/>
</dbReference>
<evidence type="ECO:0000256" key="2">
    <source>
        <dbReference type="SAM" id="MobiDB-lite"/>
    </source>
</evidence>
<dbReference type="InterPro" id="IPR016186">
    <property type="entry name" value="C-type_lectin-like/link_sf"/>
</dbReference>
<dbReference type="KEGG" id="kmr:108246371"/>
<evidence type="ECO:0000313" key="6">
    <source>
        <dbReference type="Proteomes" id="UP000264800"/>
    </source>
</evidence>
<feature type="transmembrane region" description="Helical" evidence="3">
    <location>
        <begin position="72"/>
        <end position="96"/>
    </location>
</feature>
<keyword evidence="3" id="KW-0472">Membrane</keyword>
<comment type="subcellular location">
    <subcellularLocation>
        <location evidence="1">Cell membrane</location>
        <topology evidence="1">Single-pass type II membrane protein</topology>
    </subcellularLocation>
</comment>
<feature type="domain" description="C-type lectin" evidence="4">
    <location>
        <begin position="131"/>
        <end position="230"/>
    </location>
</feature>